<dbReference type="EMBL" id="MFRA01000008">
    <property type="protein sequence ID" value="OGH92066.1"/>
    <property type="molecule type" value="Genomic_DNA"/>
</dbReference>
<reference evidence="2 3" key="1">
    <citation type="journal article" date="2016" name="Nat. Commun.">
        <title>Thousands of microbial genomes shed light on interconnected biogeochemical processes in an aquifer system.</title>
        <authorList>
            <person name="Anantharaman K."/>
            <person name="Brown C.T."/>
            <person name="Hug L.A."/>
            <person name="Sharon I."/>
            <person name="Castelle C.J."/>
            <person name="Probst A.J."/>
            <person name="Thomas B.C."/>
            <person name="Singh A."/>
            <person name="Wilkins M.J."/>
            <person name="Karaoz U."/>
            <person name="Brodie E.L."/>
            <person name="Williams K.H."/>
            <person name="Hubbard S.S."/>
            <person name="Banfield J.F."/>
        </authorList>
    </citation>
    <scope>NUCLEOTIDE SEQUENCE [LARGE SCALE GENOMIC DNA]</scope>
</reference>
<evidence type="ECO:0000256" key="1">
    <source>
        <dbReference type="SAM" id="Coils"/>
    </source>
</evidence>
<organism evidence="2 3">
    <name type="scientific">Candidatus Magasanikbacteria bacterium RIFOXYD1_FULL_40_23</name>
    <dbReference type="NCBI Taxonomy" id="1798705"/>
    <lineage>
        <taxon>Bacteria</taxon>
        <taxon>Candidatus Magasanikiibacteriota</taxon>
    </lineage>
</organism>
<dbReference type="STRING" id="1798705.A2563_00545"/>
<sequence length="106" mass="12522">MPTEEIEHLLESILVFEPGFKKEILSKSRSLGEDKLLELKNILLEVGRWQKITLDKITKDEPSFMVKIENAKRKTEKEVMDLYKQKLEKADREKMEIILGKISKYE</sequence>
<name>A0A1F6P7C1_9BACT</name>
<comment type="caution">
    <text evidence="2">The sequence shown here is derived from an EMBL/GenBank/DDBJ whole genome shotgun (WGS) entry which is preliminary data.</text>
</comment>
<protein>
    <submittedName>
        <fullName evidence="2">Uncharacterized protein</fullName>
    </submittedName>
</protein>
<evidence type="ECO:0000313" key="2">
    <source>
        <dbReference type="EMBL" id="OGH92066.1"/>
    </source>
</evidence>
<gene>
    <name evidence="2" type="ORF">A2563_00545</name>
</gene>
<dbReference type="AlphaFoldDB" id="A0A1F6P7C1"/>
<dbReference type="Proteomes" id="UP000176634">
    <property type="component" value="Unassembled WGS sequence"/>
</dbReference>
<evidence type="ECO:0000313" key="3">
    <source>
        <dbReference type="Proteomes" id="UP000176634"/>
    </source>
</evidence>
<proteinExistence type="predicted"/>
<accession>A0A1F6P7C1</accession>
<feature type="coiled-coil region" evidence="1">
    <location>
        <begin position="65"/>
        <end position="93"/>
    </location>
</feature>
<keyword evidence="1" id="KW-0175">Coiled coil</keyword>